<keyword evidence="1" id="KW-0472">Membrane</keyword>
<feature type="transmembrane region" description="Helical" evidence="1">
    <location>
        <begin position="15"/>
        <end position="39"/>
    </location>
</feature>
<accession>A0AAX2H0Y8</accession>
<sequence length="70" mass="8328">MYLCPHTSNLKPDNMVTYLIIINSVLLTLIVVLSGMFLWRKHLNRDSERRRFIFEFVADSPVLLYYACYI</sequence>
<evidence type="ECO:0000313" key="2">
    <source>
        <dbReference type="EMBL" id="SNV12381.1"/>
    </source>
</evidence>
<reference evidence="2 3" key="1">
    <citation type="submission" date="2017-06" db="EMBL/GenBank/DDBJ databases">
        <authorList>
            <consortium name="Pathogen Informatics"/>
        </authorList>
    </citation>
    <scope>NUCLEOTIDE SEQUENCE [LARGE SCALE GENOMIC DNA]</scope>
    <source>
        <strain evidence="2 3">NCTC12947</strain>
    </source>
</reference>
<evidence type="ECO:0000313" key="3">
    <source>
        <dbReference type="Proteomes" id="UP000215539"/>
    </source>
</evidence>
<dbReference type="AlphaFoldDB" id="A0AAX2H0Y8"/>
<evidence type="ECO:0000256" key="1">
    <source>
        <dbReference type="SAM" id="Phobius"/>
    </source>
</evidence>
<keyword evidence="1" id="KW-1133">Transmembrane helix</keyword>
<organism evidence="2 3">
    <name type="scientific">Capnocytophaga haemolytica</name>
    <dbReference type="NCBI Taxonomy" id="45243"/>
    <lineage>
        <taxon>Bacteria</taxon>
        <taxon>Pseudomonadati</taxon>
        <taxon>Bacteroidota</taxon>
        <taxon>Flavobacteriia</taxon>
        <taxon>Flavobacteriales</taxon>
        <taxon>Flavobacteriaceae</taxon>
        <taxon>Capnocytophaga</taxon>
    </lineage>
</organism>
<proteinExistence type="predicted"/>
<dbReference type="Proteomes" id="UP000215539">
    <property type="component" value="Chromosome 1"/>
</dbReference>
<protein>
    <submittedName>
        <fullName evidence="2">Uncharacterized protein</fullName>
    </submittedName>
</protein>
<gene>
    <name evidence="2" type="ORF">SAMEA44541418_01558</name>
</gene>
<keyword evidence="1" id="KW-0812">Transmembrane</keyword>
<dbReference type="EMBL" id="LT906449">
    <property type="protein sequence ID" value="SNV12381.1"/>
    <property type="molecule type" value="Genomic_DNA"/>
</dbReference>
<name>A0AAX2H0Y8_9FLAO</name>